<dbReference type="Proteomes" id="UP000593573">
    <property type="component" value="Unassembled WGS sequence"/>
</dbReference>
<feature type="domain" description="Aminotransferase-like plant mobile" evidence="1">
    <location>
        <begin position="3"/>
        <end position="86"/>
    </location>
</feature>
<keyword evidence="3" id="KW-1185">Reference proteome</keyword>
<feature type="non-terminal residue" evidence="2">
    <location>
        <position position="1"/>
    </location>
</feature>
<name>A0A7J8VNM1_9ROSI</name>
<comment type="caution">
    <text evidence="2">The sequence shown here is derived from an EMBL/GenBank/DDBJ whole genome shotgun (WGS) entry which is preliminary data.</text>
</comment>
<dbReference type="PANTHER" id="PTHR46033:SF8">
    <property type="entry name" value="PROTEIN MAINTENANCE OF MERISTEMS-LIKE"/>
    <property type="match status" value="1"/>
</dbReference>
<evidence type="ECO:0000313" key="2">
    <source>
        <dbReference type="EMBL" id="MBA0664049.1"/>
    </source>
</evidence>
<dbReference type="AlphaFoldDB" id="A0A7J8VNM1"/>
<protein>
    <recommendedName>
        <fullName evidence="1">Aminotransferase-like plant mobile domain-containing protein</fullName>
    </recommendedName>
</protein>
<dbReference type="InterPro" id="IPR019557">
    <property type="entry name" value="AminoTfrase-like_pln_mobile"/>
</dbReference>
<dbReference type="EMBL" id="JABFAB010000011">
    <property type="protein sequence ID" value="MBA0664049.1"/>
    <property type="molecule type" value="Genomic_DNA"/>
</dbReference>
<evidence type="ECO:0000313" key="3">
    <source>
        <dbReference type="Proteomes" id="UP000593573"/>
    </source>
</evidence>
<accession>A0A7J8VNM1</accession>
<dbReference type="Pfam" id="PF10536">
    <property type="entry name" value="PMD"/>
    <property type="match status" value="1"/>
</dbReference>
<dbReference type="OrthoDB" id="10392181at2759"/>
<dbReference type="GO" id="GO:0010073">
    <property type="term" value="P:meristem maintenance"/>
    <property type="evidence" value="ECO:0007669"/>
    <property type="project" value="InterPro"/>
</dbReference>
<sequence>SGCKLDLALVSALVERWRPETHTFHLPRGKCTISLEDVQLQLRLPMDMSVVTRLVYATDWKGTCGELSGLVLERSYRGQIEMIWLIRKFGDWMRIPLKSKENDTLERTSFTSSEVS</sequence>
<dbReference type="PANTHER" id="PTHR46033">
    <property type="entry name" value="PROTEIN MAIN-LIKE 2"/>
    <property type="match status" value="1"/>
</dbReference>
<organism evidence="2 3">
    <name type="scientific">Gossypium klotzschianum</name>
    <dbReference type="NCBI Taxonomy" id="34286"/>
    <lineage>
        <taxon>Eukaryota</taxon>
        <taxon>Viridiplantae</taxon>
        <taxon>Streptophyta</taxon>
        <taxon>Embryophyta</taxon>
        <taxon>Tracheophyta</taxon>
        <taxon>Spermatophyta</taxon>
        <taxon>Magnoliopsida</taxon>
        <taxon>eudicotyledons</taxon>
        <taxon>Gunneridae</taxon>
        <taxon>Pentapetalae</taxon>
        <taxon>rosids</taxon>
        <taxon>malvids</taxon>
        <taxon>Malvales</taxon>
        <taxon>Malvaceae</taxon>
        <taxon>Malvoideae</taxon>
        <taxon>Gossypium</taxon>
    </lineage>
</organism>
<proteinExistence type="predicted"/>
<gene>
    <name evidence="2" type="ORF">Goklo_004124</name>
</gene>
<reference evidence="2 3" key="1">
    <citation type="journal article" date="2019" name="Genome Biol. Evol.">
        <title>Insights into the evolution of the New World diploid cottons (Gossypium, subgenus Houzingenia) based on genome sequencing.</title>
        <authorList>
            <person name="Grover C.E."/>
            <person name="Arick M.A. 2nd"/>
            <person name="Thrash A."/>
            <person name="Conover J.L."/>
            <person name="Sanders W.S."/>
            <person name="Peterson D.G."/>
            <person name="Frelichowski J.E."/>
            <person name="Scheffler J.A."/>
            <person name="Scheffler B.E."/>
            <person name="Wendel J.F."/>
        </authorList>
    </citation>
    <scope>NUCLEOTIDE SEQUENCE [LARGE SCALE GENOMIC DNA]</scope>
    <source>
        <strain evidence="2">57</strain>
        <tissue evidence="2">Leaf</tissue>
    </source>
</reference>
<dbReference type="InterPro" id="IPR044824">
    <property type="entry name" value="MAIN-like"/>
</dbReference>
<evidence type="ECO:0000259" key="1">
    <source>
        <dbReference type="Pfam" id="PF10536"/>
    </source>
</evidence>